<name>A0A182NJW3_9DIPT</name>
<dbReference type="GO" id="GO:0042026">
    <property type="term" value="P:protein refolding"/>
    <property type="evidence" value="ECO:0007669"/>
    <property type="project" value="TreeGrafter"/>
</dbReference>
<comment type="similarity">
    <text evidence="1 3 4">Belongs to the small heat shock protein (HSP20) family.</text>
</comment>
<evidence type="ECO:0000256" key="4">
    <source>
        <dbReference type="RuleBase" id="RU003616"/>
    </source>
</evidence>
<feature type="region of interest" description="Disordered" evidence="5">
    <location>
        <begin position="156"/>
        <end position="195"/>
    </location>
</feature>
<dbReference type="PROSITE" id="PS01031">
    <property type="entry name" value="SHSP"/>
    <property type="match status" value="1"/>
</dbReference>
<evidence type="ECO:0000256" key="3">
    <source>
        <dbReference type="PROSITE-ProRule" id="PRU00285"/>
    </source>
</evidence>
<evidence type="ECO:0000259" key="6">
    <source>
        <dbReference type="PROSITE" id="PS01031"/>
    </source>
</evidence>
<evidence type="ECO:0000313" key="8">
    <source>
        <dbReference type="Proteomes" id="UP000075884"/>
    </source>
</evidence>
<dbReference type="CDD" id="cd06526">
    <property type="entry name" value="metazoan_ACD"/>
    <property type="match status" value="1"/>
</dbReference>
<dbReference type="GO" id="GO:0005737">
    <property type="term" value="C:cytoplasm"/>
    <property type="evidence" value="ECO:0007669"/>
    <property type="project" value="TreeGrafter"/>
</dbReference>
<dbReference type="PANTHER" id="PTHR45640:SF34">
    <property type="entry name" value="PROTEIN LETHAL(2)ESSENTIAL FOR LIFE"/>
    <property type="match status" value="1"/>
</dbReference>
<evidence type="ECO:0000256" key="1">
    <source>
        <dbReference type="PIRNR" id="PIRNR036514"/>
    </source>
</evidence>
<dbReference type="PRINTS" id="PR00299">
    <property type="entry name" value="ACRYSTALLIN"/>
</dbReference>
<dbReference type="GO" id="GO:0009408">
    <property type="term" value="P:response to heat"/>
    <property type="evidence" value="ECO:0007669"/>
    <property type="project" value="UniProtKB-ARBA"/>
</dbReference>
<dbReference type="PIRSF" id="PIRSF036514">
    <property type="entry name" value="Sm_HSP_B1"/>
    <property type="match status" value="1"/>
</dbReference>
<dbReference type="EnsemblMetazoa" id="ADIR007943-RA">
    <property type="protein sequence ID" value="ADIR007943-PA"/>
    <property type="gene ID" value="ADIR007943"/>
</dbReference>
<dbReference type="GO" id="GO:0051082">
    <property type="term" value="F:unfolded protein binding"/>
    <property type="evidence" value="ECO:0007669"/>
    <property type="project" value="TreeGrafter"/>
</dbReference>
<protein>
    <recommendedName>
        <fullName evidence="6">SHSP domain-containing protein</fullName>
    </recommendedName>
</protein>
<sequence>MSVVPMLFRDWWEDFDTPLCSSRLQDQHFGTCLRADDLLSSFSARSPMATHAPLLRGGYFRPWRNTALTRQDSGSTVNLDKDRFQIILDVQQFAPKEITVKMSDRSIVVEGKHEEKQDEHGFVSRHFTRRYMLPSGHDPNDVVSTLSSDGVLTVTAPKKTLPAPNPERSVPIQQTGQPAKEKPAAEPQPTVEAAK</sequence>
<dbReference type="InterPro" id="IPR055269">
    <property type="entry name" value="Alpha-crystallin/HSP_16"/>
</dbReference>
<keyword evidence="2" id="KW-0479">Metal-binding</keyword>
<dbReference type="STRING" id="7168.A0A182NJW3"/>
<dbReference type="InterPro" id="IPR001436">
    <property type="entry name" value="Alpha-crystallin/sHSP_animal"/>
</dbReference>
<dbReference type="VEuPathDB" id="VectorBase:ADIR007943"/>
<dbReference type="Gene3D" id="2.60.40.790">
    <property type="match status" value="1"/>
</dbReference>
<keyword evidence="2" id="KW-0862">Zinc</keyword>
<keyword evidence="8" id="KW-1185">Reference proteome</keyword>
<organism evidence="7 8">
    <name type="scientific">Anopheles dirus</name>
    <dbReference type="NCBI Taxonomy" id="7168"/>
    <lineage>
        <taxon>Eukaryota</taxon>
        <taxon>Metazoa</taxon>
        <taxon>Ecdysozoa</taxon>
        <taxon>Arthropoda</taxon>
        <taxon>Hexapoda</taxon>
        <taxon>Insecta</taxon>
        <taxon>Pterygota</taxon>
        <taxon>Neoptera</taxon>
        <taxon>Endopterygota</taxon>
        <taxon>Diptera</taxon>
        <taxon>Nematocera</taxon>
        <taxon>Culicoidea</taxon>
        <taxon>Culicidae</taxon>
        <taxon>Anophelinae</taxon>
        <taxon>Anopheles</taxon>
    </lineage>
</organism>
<proteinExistence type="inferred from homology"/>
<dbReference type="GO" id="GO:0046872">
    <property type="term" value="F:metal ion binding"/>
    <property type="evidence" value="ECO:0007669"/>
    <property type="project" value="UniProtKB-KW"/>
</dbReference>
<dbReference type="PANTHER" id="PTHR45640">
    <property type="entry name" value="HEAT SHOCK PROTEIN HSP-12.2-RELATED"/>
    <property type="match status" value="1"/>
</dbReference>
<evidence type="ECO:0000256" key="5">
    <source>
        <dbReference type="SAM" id="MobiDB-lite"/>
    </source>
</evidence>
<dbReference type="AlphaFoldDB" id="A0A182NJW3"/>
<dbReference type="SUPFAM" id="SSF49764">
    <property type="entry name" value="HSP20-like chaperones"/>
    <property type="match status" value="1"/>
</dbReference>
<feature type="binding site" evidence="2">
    <location>
        <position position="113"/>
    </location>
    <ligand>
        <name>Zn(2+)</name>
        <dbReference type="ChEBI" id="CHEBI:29105"/>
        <label>1</label>
    </ligand>
</feature>
<dbReference type="Pfam" id="PF00011">
    <property type="entry name" value="HSP20"/>
    <property type="match status" value="1"/>
</dbReference>
<dbReference type="InterPro" id="IPR008978">
    <property type="entry name" value="HSP20-like_chaperone"/>
</dbReference>
<dbReference type="Proteomes" id="UP000075884">
    <property type="component" value="Unassembled WGS sequence"/>
</dbReference>
<accession>A0A182NJW3</accession>
<reference evidence="8" key="1">
    <citation type="submission" date="2013-03" db="EMBL/GenBank/DDBJ databases">
        <title>The Genome Sequence of Anopheles dirus WRAIR2.</title>
        <authorList>
            <consortium name="The Broad Institute Genomics Platform"/>
            <person name="Neafsey D.E."/>
            <person name="Walton C."/>
            <person name="Walker B."/>
            <person name="Young S.K."/>
            <person name="Zeng Q."/>
            <person name="Gargeya S."/>
            <person name="Fitzgerald M."/>
            <person name="Haas B."/>
            <person name="Abouelleil A."/>
            <person name="Allen A.W."/>
            <person name="Alvarado L."/>
            <person name="Arachchi H.M."/>
            <person name="Berlin A.M."/>
            <person name="Chapman S.B."/>
            <person name="Gainer-Dewar J."/>
            <person name="Goldberg J."/>
            <person name="Griggs A."/>
            <person name="Gujja S."/>
            <person name="Hansen M."/>
            <person name="Howarth C."/>
            <person name="Imamovic A."/>
            <person name="Ireland A."/>
            <person name="Larimer J."/>
            <person name="McCowan C."/>
            <person name="Murphy C."/>
            <person name="Pearson M."/>
            <person name="Poon T.W."/>
            <person name="Priest M."/>
            <person name="Roberts A."/>
            <person name="Saif S."/>
            <person name="Shea T."/>
            <person name="Sisk P."/>
            <person name="Sykes S."/>
            <person name="Wortman J."/>
            <person name="Nusbaum C."/>
            <person name="Birren B."/>
        </authorList>
    </citation>
    <scope>NUCLEOTIDE SEQUENCE [LARGE SCALE GENOMIC DNA]</scope>
    <source>
        <strain evidence="8">WRAIR2</strain>
    </source>
</reference>
<reference evidence="7" key="2">
    <citation type="submission" date="2020-05" db="UniProtKB">
        <authorList>
            <consortium name="EnsemblMetazoa"/>
        </authorList>
    </citation>
    <scope>IDENTIFICATION</scope>
    <source>
        <strain evidence="7">WRAIR2</strain>
    </source>
</reference>
<dbReference type="GO" id="GO:0005634">
    <property type="term" value="C:nucleus"/>
    <property type="evidence" value="ECO:0007669"/>
    <property type="project" value="TreeGrafter"/>
</dbReference>
<feature type="binding site" evidence="2">
    <location>
        <position position="120"/>
    </location>
    <ligand>
        <name>Zn(2+)</name>
        <dbReference type="ChEBI" id="CHEBI:29105"/>
        <label>1</label>
    </ligand>
</feature>
<dbReference type="InterPro" id="IPR002068">
    <property type="entry name" value="A-crystallin/Hsp20_dom"/>
</dbReference>
<feature type="binding site" evidence="2">
    <location>
        <position position="115"/>
    </location>
    <ligand>
        <name>Zn(2+)</name>
        <dbReference type="ChEBI" id="CHEBI:29105"/>
        <label>1</label>
    </ligand>
</feature>
<feature type="domain" description="SHSP" evidence="6">
    <location>
        <begin position="66"/>
        <end position="175"/>
    </location>
</feature>
<evidence type="ECO:0000256" key="2">
    <source>
        <dbReference type="PIRSR" id="PIRSR036514-1"/>
    </source>
</evidence>
<evidence type="ECO:0000313" key="7">
    <source>
        <dbReference type="EnsemblMetazoa" id="ADIR007943-PA"/>
    </source>
</evidence>